<sequence>MTLAAIKSLTRVRPVILLTGFLGAGKTTLLKRLLTACQEEALHTDVILNDFADANLDCATIEGMAGSIEALSAGCACCEGLDFLLKLSLKTNALESDLLFVELNGTADPVPIIEAFTLLEERLQLHPRWQVCVIDTRHFGERGFYRDIEELQLQTASHLYLSHTGGGRSVEEILAEVRKVNAHAPVLSDEELVREVLALGRARRQRLLTAPAQGELELATLKKSAQHEQTHDFHSAKIVLPAQAEEQKILNWLNSLPASVLRVKMLMGVQGKPGARYLYERVGMEVSRYPQRVELGPGVENSVILIGPNLPLAELEQSAREYFGK</sequence>
<dbReference type="Pfam" id="PF02492">
    <property type="entry name" value="cobW"/>
    <property type="match status" value="1"/>
</dbReference>
<comment type="caution">
    <text evidence="2">The sequence shown here is derived from an EMBL/GenBank/DDBJ whole genome shotgun (WGS) entry which is preliminary data.</text>
</comment>
<dbReference type="InterPro" id="IPR051316">
    <property type="entry name" value="Zinc-reg_GTPase_activator"/>
</dbReference>
<dbReference type="InterPro" id="IPR003495">
    <property type="entry name" value="CobW/HypB/UreG_nucleotide-bd"/>
</dbReference>
<accession>A0AAE2SES5</accession>
<evidence type="ECO:0000313" key="2">
    <source>
        <dbReference type="EMBL" id="MBK1855594.1"/>
    </source>
</evidence>
<dbReference type="Gene3D" id="3.40.50.300">
    <property type="entry name" value="P-loop containing nucleotide triphosphate hydrolases"/>
    <property type="match status" value="1"/>
</dbReference>
<dbReference type="PANTHER" id="PTHR13748">
    <property type="entry name" value="COBW-RELATED"/>
    <property type="match status" value="1"/>
</dbReference>
<gene>
    <name evidence="2" type="ORF">JIN83_11530</name>
</gene>
<dbReference type="PANTHER" id="PTHR13748:SF62">
    <property type="entry name" value="COBW DOMAIN-CONTAINING PROTEIN"/>
    <property type="match status" value="1"/>
</dbReference>
<protein>
    <submittedName>
        <fullName evidence="2">GTP-binding protein</fullName>
    </submittedName>
</protein>
<dbReference type="GO" id="GO:0005737">
    <property type="term" value="C:cytoplasm"/>
    <property type="evidence" value="ECO:0007669"/>
    <property type="project" value="TreeGrafter"/>
</dbReference>
<dbReference type="Gene3D" id="3.30.1220.10">
    <property type="entry name" value="CobW-like, C-terminal domain"/>
    <property type="match status" value="1"/>
</dbReference>
<evidence type="ECO:0000259" key="1">
    <source>
        <dbReference type="Pfam" id="PF02492"/>
    </source>
</evidence>
<proteinExistence type="predicted"/>
<organism evidence="2 3">
    <name type="scientific">Oceaniferula flava</name>
    <dbReference type="NCBI Taxonomy" id="2800421"/>
    <lineage>
        <taxon>Bacteria</taxon>
        <taxon>Pseudomonadati</taxon>
        <taxon>Verrucomicrobiota</taxon>
        <taxon>Verrucomicrobiia</taxon>
        <taxon>Verrucomicrobiales</taxon>
        <taxon>Verrucomicrobiaceae</taxon>
        <taxon>Oceaniferula</taxon>
    </lineage>
</organism>
<dbReference type="AlphaFoldDB" id="A0AAE2SES5"/>
<dbReference type="SUPFAM" id="SSF52540">
    <property type="entry name" value="P-loop containing nucleoside triphosphate hydrolases"/>
    <property type="match status" value="1"/>
</dbReference>
<name>A0AAE2SES5_9BACT</name>
<dbReference type="InterPro" id="IPR036627">
    <property type="entry name" value="CobW-likC_sf"/>
</dbReference>
<reference evidence="2" key="1">
    <citation type="submission" date="2021-01" db="EMBL/GenBank/DDBJ databases">
        <title>Modified the classification status of verrucomicrobia.</title>
        <authorList>
            <person name="Feng X."/>
        </authorList>
    </citation>
    <scope>NUCLEOTIDE SEQUENCE</scope>
    <source>
        <strain evidence="2">5K15</strain>
    </source>
</reference>
<feature type="domain" description="CobW/HypB/UreG nucleotide-binding" evidence="1">
    <location>
        <begin position="14"/>
        <end position="186"/>
    </location>
</feature>
<dbReference type="SUPFAM" id="SSF90002">
    <property type="entry name" value="Hypothetical protein YjiA, C-terminal domain"/>
    <property type="match status" value="1"/>
</dbReference>
<dbReference type="InterPro" id="IPR027417">
    <property type="entry name" value="P-loop_NTPase"/>
</dbReference>
<dbReference type="Proteomes" id="UP000634206">
    <property type="component" value="Unassembled WGS sequence"/>
</dbReference>
<keyword evidence="3" id="KW-1185">Reference proteome</keyword>
<dbReference type="RefSeq" id="WP_309490207.1">
    <property type="nucleotide sequence ID" value="NZ_JAENIG010000007.1"/>
</dbReference>
<evidence type="ECO:0000313" key="3">
    <source>
        <dbReference type="Proteomes" id="UP000634206"/>
    </source>
</evidence>
<dbReference type="EMBL" id="JAENIG010000007">
    <property type="protein sequence ID" value="MBK1855594.1"/>
    <property type="molecule type" value="Genomic_DNA"/>
</dbReference>